<reference evidence="2" key="1">
    <citation type="submission" date="2013-07" db="EMBL/GenBank/DDBJ databases">
        <title>The genome of Eucalyptus grandis.</title>
        <authorList>
            <person name="Schmutz J."/>
            <person name="Hayes R."/>
            <person name="Myburg A."/>
            <person name="Tuskan G."/>
            <person name="Grattapaglia D."/>
            <person name="Rokhsar D.S."/>
        </authorList>
    </citation>
    <scope>NUCLEOTIDE SEQUENCE</scope>
    <source>
        <tissue evidence="2">Leaf extractions</tissue>
    </source>
</reference>
<accession>A0A059CTD7</accession>
<feature type="region of interest" description="Disordered" evidence="1">
    <location>
        <begin position="1"/>
        <end position="36"/>
    </location>
</feature>
<evidence type="ECO:0000313" key="2">
    <source>
        <dbReference type="EMBL" id="KCW81220.1"/>
    </source>
</evidence>
<gene>
    <name evidence="2" type="ORF">EUGRSUZ_C02593</name>
</gene>
<protein>
    <submittedName>
        <fullName evidence="2">Uncharacterized protein</fullName>
    </submittedName>
</protein>
<dbReference type="InParanoid" id="A0A059CTD7"/>
<dbReference type="AlphaFoldDB" id="A0A059CTD7"/>
<name>A0A059CTD7_EUCGR</name>
<proteinExistence type="predicted"/>
<dbReference type="EMBL" id="KK198755">
    <property type="protein sequence ID" value="KCW81220.1"/>
    <property type="molecule type" value="Genomic_DNA"/>
</dbReference>
<sequence length="89" mass="9824">MEMGIVPFEPTGQASASSGQGSFGAQETGVGFKETNKSLDPERARILWVLRKRLLNKTTWEPQGTNSDLSLMVLEHQENSLGPGWLDTY</sequence>
<evidence type="ECO:0000256" key="1">
    <source>
        <dbReference type="SAM" id="MobiDB-lite"/>
    </source>
</evidence>
<organism evidence="2">
    <name type="scientific">Eucalyptus grandis</name>
    <name type="common">Flooded gum</name>
    <dbReference type="NCBI Taxonomy" id="71139"/>
    <lineage>
        <taxon>Eukaryota</taxon>
        <taxon>Viridiplantae</taxon>
        <taxon>Streptophyta</taxon>
        <taxon>Embryophyta</taxon>
        <taxon>Tracheophyta</taxon>
        <taxon>Spermatophyta</taxon>
        <taxon>Magnoliopsida</taxon>
        <taxon>eudicotyledons</taxon>
        <taxon>Gunneridae</taxon>
        <taxon>Pentapetalae</taxon>
        <taxon>rosids</taxon>
        <taxon>malvids</taxon>
        <taxon>Myrtales</taxon>
        <taxon>Myrtaceae</taxon>
        <taxon>Myrtoideae</taxon>
        <taxon>Eucalypteae</taxon>
        <taxon>Eucalyptus</taxon>
    </lineage>
</organism>
<dbReference type="Gramene" id="KCW81220">
    <property type="protein sequence ID" value="KCW81220"/>
    <property type="gene ID" value="EUGRSUZ_C02593"/>
</dbReference>
<feature type="compositionally biased region" description="Low complexity" evidence="1">
    <location>
        <begin position="12"/>
        <end position="26"/>
    </location>
</feature>